<protein>
    <submittedName>
        <fullName evidence="1">Uncharacterized protein</fullName>
    </submittedName>
</protein>
<accession>A0A5J4TF62</accession>
<dbReference type="Proteomes" id="UP000324800">
    <property type="component" value="Unassembled WGS sequence"/>
</dbReference>
<dbReference type="AlphaFoldDB" id="A0A5J4TF62"/>
<comment type="caution">
    <text evidence="1">The sequence shown here is derived from an EMBL/GenBank/DDBJ whole genome shotgun (WGS) entry which is preliminary data.</text>
</comment>
<reference evidence="1 2" key="1">
    <citation type="submission" date="2019-03" db="EMBL/GenBank/DDBJ databases">
        <title>Single cell metagenomics reveals metabolic interactions within the superorganism composed of flagellate Streblomastix strix and complex community of Bacteroidetes bacteria on its surface.</title>
        <authorList>
            <person name="Treitli S.C."/>
            <person name="Kolisko M."/>
            <person name="Husnik F."/>
            <person name="Keeling P."/>
            <person name="Hampl V."/>
        </authorList>
    </citation>
    <scope>NUCLEOTIDE SEQUENCE [LARGE SCALE GENOMIC DNA]</scope>
    <source>
        <strain evidence="1">ST1C</strain>
    </source>
</reference>
<sequence>MNFVLLLAVSAVLCVDFIPPLPTRSAEQESAFKANDSISLATNALYSPSRLISLKPTNDECKWNIGKTVTGDDSKHKVQDVLDLSPCDGYEITLVDSEHYESVQVNKPETSPVLIKGGAKD</sequence>
<dbReference type="EMBL" id="SNRW01032314">
    <property type="protein sequence ID" value="KAA6356848.1"/>
    <property type="molecule type" value="Genomic_DNA"/>
</dbReference>
<name>A0A5J4TF62_9EUKA</name>
<gene>
    <name evidence="1" type="ORF">EZS28_047625</name>
</gene>
<organism evidence="1 2">
    <name type="scientific">Streblomastix strix</name>
    <dbReference type="NCBI Taxonomy" id="222440"/>
    <lineage>
        <taxon>Eukaryota</taxon>
        <taxon>Metamonada</taxon>
        <taxon>Preaxostyla</taxon>
        <taxon>Oxymonadida</taxon>
        <taxon>Streblomastigidae</taxon>
        <taxon>Streblomastix</taxon>
    </lineage>
</organism>
<proteinExistence type="predicted"/>
<evidence type="ECO:0000313" key="1">
    <source>
        <dbReference type="EMBL" id="KAA6356848.1"/>
    </source>
</evidence>
<feature type="non-terminal residue" evidence="1">
    <location>
        <position position="121"/>
    </location>
</feature>
<evidence type="ECO:0000313" key="2">
    <source>
        <dbReference type="Proteomes" id="UP000324800"/>
    </source>
</evidence>